<name>A0AC61NEE8_9BACT</name>
<proteinExistence type="predicted"/>
<reference evidence="1" key="1">
    <citation type="submission" date="2021-08" db="EMBL/GenBank/DDBJ databases">
        <title>Novel anaerobic bacterium isolated from sea squirt in East Sea, Republic of Korea.</title>
        <authorList>
            <person name="Nguyen T.H."/>
            <person name="Li Z."/>
            <person name="Lee Y.-J."/>
            <person name="Ko J."/>
            <person name="Kim S.-G."/>
        </authorList>
    </citation>
    <scope>NUCLEOTIDE SEQUENCE</scope>
    <source>
        <strain evidence="1">KCTC 25031</strain>
    </source>
</reference>
<organism evidence="1 2">
    <name type="scientific">Halosquirtibacter laminarini</name>
    <dbReference type="NCBI Taxonomy" id="3374600"/>
    <lineage>
        <taxon>Bacteria</taxon>
        <taxon>Pseudomonadati</taxon>
        <taxon>Bacteroidota</taxon>
        <taxon>Bacteroidia</taxon>
        <taxon>Marinilabiliales</taxon>
        <taxon>Prolixibacteraceae</taxon>
        <taxon>Halosquirtibacter</taxon>
    </lineage>
</organism>
<dbReference type="EMBL" id="CP081303">
    <property type="protein sequence ID" value="QZE13961.1"/>
    <property type="molecule type" value="Genomic_DNA"/>
</dbReference>
<accession>A0AC61NEE8</accession>
<keyword evidence="2" id="KW-1185">Reference proteome</keyword>
<gene>
    <name evidence="1" type="ORF">K4L44_15745</name>
</gene>
<dbReference type="Proteomes" id="UP000826212">
    <property type="component" value="Chromosome"/>
</dbReference>
<protein>
    <submittedName>
        <fullName evidence="1">Uncharacterized protein</fullName>
    </submittedName>
</protein>
<evidence type="ECO:0000313" key="1">
    <source>
        <dbReference type="EMBL" id="QZE13961.1"/>
    </source>
</evidence>
<evidence type="ECO:0000313" key="2">
    <source>
        <dbReference type="Proteomes" id="UP000826212"/>
    </source>
</evidence>
<sequence>MVATRLIKIFFLERDLKVKEELQRVLTKKGLNDINWFNKEEECLKQLEHKPDFIFQDKVEDNTGGYTLFYESKKKVPHSKFIFVCPDKYKSFGEKGLEIGADALYIVNPSTYENFASEVHQMVLNEKFKRFNQSVNIGMLEFFAIIGFLLIIIISVVFLNPSIF</sequence>